<comment type="caution">
    <text evidence="2">The sequence shown here is derived from an EMBL/GenBank/DDBJ whole genome shotgun (WGS) entry which is preliminary data.</text>
</comment>
<dbReference type="Gene3D" id="3.40.50.300">
    <property type="entry name" value="P-loop containing nucleotide triphosphate hydrolases"/>
    <property type="match status" value="1"/>
</dbReference>
<dbReference type="InterPro" id="IPR027417">
    <property type="entry name" value="P-loop_NTPase"/>
</dbReference>
<evidence type="ECO:0000313" key="2">
    <source>
        <dbReference type="EMBL" id="EJX09809.1"/>
    </source>
</evidence>
<dbReference type="InterPro" id="IPR010997">
    <property type="entry name" value="HRDC-like_sf"/>
</dbReference>
<gene>
    <name evidence="2" type="ORF">EVA_02083</name>
</gene>
<dbReference type="EMBL" id="AMCI01000315">
    <property type="protein sequence ID" value="EJX09809.1"/>
    <property type="molecule type" value="Genomic_DNA"/>
</dbReference>
<dbReference type="InterPro" id="IPR051055">
    <property type="entry name" value="PIF1_helicase"/>
</dbReference>
<dbReference type="InterPro" id="IPR044876">
    <property type="entry name" value="HRDC_dom_sf"/>
</dbReference>
<proteinExistence type="predicted"/>
<dbReference type="InterPro" id="IPR002121">
    <property type="entry name" value="HRDC_dom"/>
</dbReference>
<protein>
    <submittedName>
        <fullName evidence="2">TPR domain protein</fullName>
    </submittedName>
</protein>
<dbReference type="GO" id="GO:0000166">
    <property type="term" value="F:nucleotide binding"/>
    <property type="evidence" value="ECO:0007669"/>
    <property type="project" value="InterPro"/>
</dbReference>
<dbReference type="AlphaFoldDB" id="J9GPW6"/>
<dbReference type="PROSITE" id="PS50967">
    <property type="entry name" value="HRDC"/>
    <property type="match status" value="1"/>
</dbReference>
<organism evidence="2">
    <name type="scientific">gut metagenome</name>
    <dbReference type="NCBI Taxonomy" id="749906"/>
    <lineage>
        <taxon>unclassified sequences</taxon>
        <taxon>metagenomes</taxon>
        <taxon>organismal metagenomes</taxon>
    </lineage>
</organism>
<reference evidence="2" key="1">
    <citation type="journal article" date="2012" name="PLoS ONE">
        <title>Gene sets for utilization of primary and secondary nutrition supplies in the distal gut of endangered iberian lynx.</title>
        <authorList>
            <person name="Alcaide M."/>
            <person name="Messina E."/>
            <person name="Richter M."/>
            <person name="Bargiela R."/>
            <person name="Peplies J."/>
            <person name="Huws S.A."/>
            <person name="Newbold C.J."/>
            <person name="Golyshin P.N."/>
            <person name="Simon M.A."/>
            <person name="Lopez G."/>
            <person name="Yakimov M.M."/>
            <person name="Ferrer M."/>
        </authorList>
    </citation>
    <scope>NUCLEOTIDE SEQUENCE</scope>
</reference>
<dbReference type="Pfam" id="PF14493">
    <property type="entry name" value="HTH_40"/>
    <property type="match status" value="1"/>
</dbReference>
<dbReference type="GO" id="GO:0003676">
    <property type="term" value="F:nucleic acid binding"/>
    <property type="evidence" value="ECO:0007669"/>
    <property type="project" value="InterPro"/>
</dbReference>
<name>J9GPW6_9ZZZZ</name>
<dbReference type="SMART" id="SM00341">
    <property type="entry name" value="HRDC"/>
    <property type="match status" value="1"/>
</dbReference>
<dbReference type="Pfam" id="PF00570">
    <property type="entry name" value="HRDC"/>
    <property type="match status" value="1"/>
</dbReference>
<feature type="domain" description="HRDC" evidence="1">
    <location>
        <begin position="469"/>
        <end position="549"/>
    </location>
</feature>
<dbReference type="PANTHER" id="PTHR47642">
    <property type="entry name" value="ATP-DEPENDENT DNA HELICASE"/>
    <property type="match status" value="1"/>
</dbReference>
<dbReference type="CDD" id="cd18809">
    <property type="entry name" value="SF1_C_RecD"/>
    <property type="match status" value="1"/>
</dbReference>
<dbReference type="Gene3D" id="1.10.150.80">
    <property type="entry name" value="HRDC domain"/>
    <property type="match status" value="1"/>
</dbReference>
<evidence type="ECO:0000259" key="1">
    <source>
        <dbReference type="PROSITE" id="PS50967"/>
    </source>
</evidence>
<dbReference type="PANTHER" id="PTHR47642:SF6">
    <property type="entry name" value="ATP-DEPENDENT DNA HELICASE"/>
    <property type="match status" value="1"/>
</dbReference>
<sequence>MLSQYYETPYFFSSHALQQTDYLTVELNHIYRQNDAHFIALLNKIRNNKADAHDLQQLNQRFIPDFQPEEGVSYIRLMTHNAHVQQYNEQQLNLIDAPSFAFGAEIKGNFPESSFPTESSLVLKKGAQVMFIKNDPEKRYYNGTLGEVIALDASKCTVRTAHTNTDVIVAAEEWLNTRYALNEETQAVEEQVEGSFKQLPLKLAWAITVHKSQGLTFEHAIVDVHAAFTHGQTYVALSRCKTLDGLVLSAPIPPHAIIQDQAVCRFNEKVAQDQERAVDLEQLRTVHCFHLIAQLFDFSALRVNLEAERQLLASHFQKNFPDTVRAFNNATASLYDQVIAVADKFRNQYQRLNQQTENGVVSAELQERIQKGAQYFSKMLEPLLKLVQETQLPTDNKEVRKRMMTTRDTLLQELTEKHHLLAHVCLKGFEVRDFQKAKTRIAVQTTMTPDTGKATAAKAKEEKPTVPSEMLNPRLYKQLYEWRSKKAAELGIAPYMVIQGKALIGISNLRPKNKTGLESVPYFGKVAMEKYGEEVLEILHRYEKGLSPEEVAAMDKRLQLALREPHKETKEVRPQEQFVRGMSYLLTLDYFQKGMSIAKIAQHRQLSTDTIQKHLLTAVEAGKLALNELVPQAHIDLIRQYVKQQSHPEELKLTPIREALNNAVEYYEIRAVLDQFFPKKD</sequence>
<dbReference type="SUPFAM" id="SSF52540">
    <property type="entry name" value="P-loop containing nucleoside triphosphate hydrolases"/>
    <property type="match status" value="1"/>
</dbReference>
<dbReference type="SUPFAM" id="SSF47819">
    <property type="entry name" value="HRDC-like"/>
    <property type="match status" value="1"/>
</dbReference>
<accession>J9GPW6</accession>
<dbReference type="InterPro" id="IPR029491">
    <property type="entry name" value="Helicase_HTH"/>
</dbReference>